<evidence type="ECO:0000313" key="8">
    <source>
        <dbReference type="Proteomes" id="UP000612899"/>
    </source>
</evidence>
<dbReference type="Gene3D" id="3.90.79.10">
    <property type="entry name" value="Nucleoside Triphosphate Pyrophosphohydrolase"/>
    <property type="match status" value="1"/>
</dbReference>
<dbReference type="GO" id="GO:0016787">
    <property type="term" value="F:hydrolase activity"/>
    <property type="evidence" value="ECO:0007669"/>
    <property type="project" value="UniProtKB-KW"/>
</dbReference>
<dbReference type="SUPFAM" id="SSF55811">
    <property type="entry name" value="Nudix"/>
    <property type="match status" value="1"/>
</dbReference>
<evidence type="ECO:0000256" key="3">
    <source>
        <dbReference type="ARBA" id="ARBA00022801"/>
    </source>
</evidence>
<dbReference type="PANTHER" id="PTHR43046:SF12">
    <property type="entry name" value="GDP-MANNOSE MANNOSYL HYDROLASE"/>
    <property type="match status" value="1"/>
</dbReference>
<evidence type="ECO:0000256" key="4">
    <source>
        <dbReference type="ARBA" id="ARBA00022842"/>
    </source>
</evidence>
<comment type="cofactor">
    <cofactor evidence="1">
        <name>Mg(2+)</name>
        <dbReference type="ChEBI" id="CHEBI:18420"/>
    </cofactor>
</comment>
<protein>
    <recommendedName>
        <fullName evidence="6">Nudix hydrolase domain-containing protein</fullName>
    </recommendedName>
</protein>
<dbReference type="Proteomes" id="UP000612899">
    <property type="component" value="Unassembled WGS sequence"/>
</dbReference>
<dbReference type="InterPro" id="IPR020084">
    <property type="entry name" value="NUDIX_hydrolase_CS"/>
</dbReference>
<dbReference type="CDD" id="cd04685">
    <property type="entry name" value="NUDIX_Hydrolase"/>
    <property type="match status" value="1"/>
</dbReference>
<dbReference type="AlphaFoldDB" id="A0A8J3Q705"/>
<dbReference type="InterPro" id="IPR015797">
    <property type="entry name" value="NUDIX_hydrolase-like_dom_sf"/>
</dbReference>
<dbReference type="EMBL" id="BONY01000013">
    <property type="protein sequence ID" value="GIH04532.1"/>
    <property type="molecule type" value="Genomic_DNA"/>
</dbReference>
<name>A0A8J3Q705_9ACTN</name>
<feature type="domain" description="Nudix hydrolase" evidence="6">
    <location>
        <begin position="3"/>
        <end position="146"/>
    </location>
</feature>
<keyword evidence="8" id="KW-1185">Reference proteome</keyword>
<reference evidence="7" key="1">
    <citation type="submission" date="2021-01" db="EMBL/GenBank/DDBJ databases">
        <title>Whole genome shotgun sequence of Rhizocola hellebori NBRC 109834.</title>
        <authorList>
            <person name="Komaki H."/>
            <person name="Tamura T."/>
        </authorList>
    </citation>
    <scope>NUCLEOTIDE SEQUENCE</scope>
    <source>
        <strain evidence="7">NBRC 109834</strain>
    </source>
</reference>
<comment type="similarity">
    <text evidence="2 5">Belongs to the Nudix hydrolase family.</text>
</comment>
<proteinExistence type="inferred from homology"/>
<evidence type="ECO:0000256" key="1">
    <source>
        <dbReference type="ARBA" id="ARBA00001946"/>
    </source>
</evidence>
<dbReference type="RefSeq" id="WP_203908413.1">
    <property type="nucleotide sequence ID" value="NZ_BONY01000013.1"/>
</dbReference>
<dbReference type="PRINTS" id="PR00502">
    <property type="entry name" value="NUDIXFAMILY"/>
</dbReference>
<keyword evidence="3 5" id="KW-0378">Hydrolase</keyword>
<keyword evidence="4" id="KW-0460">Magnesium</keyword>
<dbReference type="Pfam" id="PF00293">
    <property type="entry name" value="NUDIX"/>
    <property type="match status" value="1"/>
</dbReference>
<gene>
    <name evidence="7" type="ORF">Rhe02_25990</name>
</gene>
<sequence length="162" mass="19173">MKYARRSARIIVVDEEFRVLLFRFYFDPKKRHEGHVWITPGGGVDKGEPLVDAAVRELREETGFAVVPQQLRYVGHAEGYANFSWAKGIFRDDYFFWQTPSRELDESMQEDWERSQITGHRWWSREELETTQERVIPPGLAQVLGELGDGTHRAPWQFEWHH</sequence>
<evidence type="ECO:0000259" key="6">
    <source>
        <dbReference type="PROSITE" id="PS51462"/>
    </source>
</evidence>
<evidence type="ECO:0000313" key="7">
    <source>
        <dbReference type="EMBL" id="GIH04532.1"/>
    </source>
</evidence>
<evidence type="ECO:0000256" key="2">
    <source>
        <dbReference type="ARBA" id="ARBA00005582"/>
    </source>
</evidence>
<accession>A0A8J3Q705</accession>
<dbReference type="PROSITE" id="PS51462">
    <property type="entry name" value="NUDIX"/>
    <property type="match status" value="1"/>
</dbReference>
<dbReference type="InterPro" id="IPR000086">
    <property type="entry name" value="NUDIX_hydrolase_dom"/>
</dbReference>
<dbReference type="PROSITE" id="PS00893">
    <property type="entry name" value="NUDIX_BOX"/>
    <property type="match status" value="1"/>
</dbReference>
<dbReference type="InterPro" id="IPR020476">
    <property type="entry name" value="Nudix_hydrolase"/>
</dbReference>
<comment type="caution">
    <text evidence="7">The sequence shown here is derived from an EMBL/GenBank/DDBJ whole genome shotgun (WGS) entry which is preliminary data.</text>
</comment>
<evidence type="ECO:0000256" key="5">
    <source>
        <dbReference type="RuleBase" id="RU003476"/>
    </source>
</evidence>
<organism evidence="7 8">
    <name type="scientific">Rhizocola hellebori</name>
    <dbReference type="NCBI Taxonomy" id="1392758"/>
    <lineage>
        <taxon>Bacteria</taxon>
        <taxon>Bacillati</taxon>
        <taxon>Actinomycetota</taxon>
        <taxon>Actinomycetes</taxon>
        <taxon>Micromonosporales</taxon>
        <taxon>Micromonosporaceae</taxon>
        <taxon>Rhizocola</taxon>
    </lineage>
</organism>
<dbReference type="PANTHER" id="PTHR43046">
    <property type="entry name" value="GDP-MANNOSE MANNOSYL HYDROLASE"/>
    <property type="match status" value="1"/>
</dbReference>